<dbReference type="OrthoDB" id="1098628at2"/>
<dbReference type="RefSeq" id="WP_089709394.1">
    <property type="nucleotide sequence ID" value="NZ_FMAR01000002.1"/>
</dbReference>
<reference evidence="1 2" key="1">
    <citation type="submission" date="2016-08" db="EMBL/GenBank/DDBJ databases">
        <authorList>
            <person name="Seilhamer J.J."/>
        </authorList>
    </citation>
    <scope>NUCLEOTIDE SEQUENCE [LARGE SCALE GENOMIC DNA]</scope>
    <source>
        <strain evidence="1 2">A37T2</strain>
    </source>
</reference>
<dbReference type="STRING" id="1335309.GA0116948_102270"/>
<name>A0A1C4ASZ2_9BACT</name>
<dbReference type="Proteomes" id="UP000242818">
    <property type="component" value="Unassembled WGS sequence"/>
</dbReference>
<evidence type="ECO:0000313" key="2">
    <source>
        <dbReference type="Proteomes" id="UP000242818"/>
    </source>
</evidence>
<organism evidence="1 2">
    <name type="scientific">Chitinophaga costaii</name>
    <dbReference type="NCBI Taxonomy" id="1335309"/>
    <lineage>
        <taxon>Bacteria</taxon>
        <taxon>Pseudomonadati</taxon>
        <taxon>Bacteroidota</taxon>
        <taxon>Chitinophagia</taxon>
        <taxon>Chitinophagales</taxon>
        <taxon>Chitinophagaceae</taxon>
        <taxon>Chitinophaga</taxon>
    </lineage>
</organism>
<gene>
    <name evidence="1" type="ORF">GA0116948_102270</name>
</gene>
<keyword evidence="2" id="KW-1185">Reference proteome</keyword>
<protein>
    <submittedName>
        <fullName evidence="1">Uncharacterized protein</fullName>
    </submittedName>
</protein>
<dbReference type="AlphaFoldDB" id="A0A1C4ASZ2"/>
<evidence type="ECO:0000313" key="1">
    <source>
        <dbReference type="EMBL" id="SCB97674.1"/>
    </source>
</evidence>
<sequence length="101" mass="11559">MAARIRNYLAKQPGQKNTYMSPASVKSLFDKFLKVLKYAAENDKLIDTDTVAEIMRKVFVKVPDREEGLHWDVIDIRNLKKLTVASLMESNQRSAVIYVAN</sequence>
<dbReference type="EMBL" id="FMAR01000002">
    <property type="protein sequence ID" value="SCB97674.1"/>
    <property type="molecule type" value="Genomic_DNA"/>
</dbReference>
<accession>A0A1C4ASZ2</accession>
<proteinExistence type="predicted"/>